<feature type="domain" description="AAA+ ATPase" evidence="3">
    <location>
        <begin position="113"/>
        <end position="236"/>
    </location>
</feature>
<dbReference type="InterPro" id="IPR040848">
    <property type="entry name" value="AAA_lid_7"/>
</dbReference>
<dbReference type="PANTHER" id="PTHR48103">
    <property type="entry name" value="MIDASIN-RELATED"/>
    <property type="match status" value="1"/>
</dbReference>
<dbReference type="GO" id="GO:0000027">
    <property type="term" value="P:ribosomal large subunit assembly"/>
    <property type="evidence" value="ECO:0007669"/>
    <property type="project" value="TreeGrafter"/>
</dbReference>
<dbReference type="GO" id="GO:0030687">
    <property type="term" value="C:preribosome, large subunit precursor"/>
    <property type="evidence" value="ECO:0007669"/>
    <property type="project" value="TreeGrafter"/>
</dbReference>
<dbReference type="InterPro" id="IPR011704">
    <property type="entry name" value="ATPase_dyneun-rel_AAA"/>
</dbReference>
<dbReference type="InterPro" id="IPR003593">
    <property type="entry name" value="AAA+_ATPase"/>
</dbReference>
<dbReference type="GO" id="GO:0005524">
    <property type="term" value="F:ATP binding"/>
    <property type="evidence" value="ECO:0007669"/>
    <property type="project" value="UniProtKB-KW"/>
</dbReference>
<sequence>MVFSGRRRGRAPGFRFLGPFAAPGPAGRWTGKTHSCAARSPVTGAADYDDGEGAPTRGNAQPARIAHFHPRTLSSFPLFFFSKSTFIFRSFARMIVTATVQKNLSRLDVALRSSTAVLIQGEMGCGKSASVMKVAESNGFREKLIQLNVDDSFDSKDLLGKYSATEVPGVFDWVAGPLTEAVEKGLWILMEDVDLASFDVFSVILTLLEDKTLFIADKNTTISAHPDFKLIATQQLLSSTGNIFSAKKSNAVPYIELWGVVVMDTIPALEACEIVESLHSRIPPTIVRELATLRDNYGAPLINLRSLLKWSTRVAKRLANGADLTSGDFISSHIREVMLAEAFDCFIAKYPPGKEQNDALSSVSVACGVPPNIAAPLVMENKPIENVADDAYNIGRVALRYYSGYVGLSRESRTAFAPTRLALSLLERLAASVESKEHVLLTGETGVGKTFIVQYLADKLGQKLIVHNLNQQTDTTDFMGGWKPLDVGVSVRELSDTFSTLFSECFSSEKNIEFLGTLQSSLGERKWEKVLKLILKGCRSFEIKNKESAYDPAVATRWEGVLEKTNEILNVLDKSKANFAFRFEEGSLVRAWREGHWLLLDELNLATNEVLERVSSVLGDVDRLF</sequence>
<dbReference type="AlphaFoldDB" id="A0A7G2C875"/>
<dbReference type="GO" id="GO:0000055">
    <property type="term" value="P:ribosomal large subunit export from nucleus"/>
    <property type="evidence" value="ECO:0007669"/>
    <property type="project" value="TreeGrafter"/>
</dbReference>
<evidence type="ECO:0000256" key="1">
    <source>
        <dbReference type="ARBA" id="ARBA00022741"/>
    </source>
</evidence>
<dbReference type="SUPFAM" id="SSF52540">
    <property type="entry name" value="P-loop containing nucleoside triphosphate hydrolases"/>
    <property type="match status" value="2"/>
</dbReference>
<dbReference type="InterPro" id="IPR027417">
    <property type="entry name" value="P-loop_NTPase"/>
</dbReference>
<dbReference type="GO" id="GO:0016887">
    <property type="term" value="F:ATP hydrolysis activity"/>
    <property type="evidence" value="ECO:0007669"/>
    <property type="project" value="InterPro"/>
</dbReference>
<dbReference type="VEuPathDB" id="TriTrypDB:ADEAN_000274900"/>
<feature type="domain" description="AAA+ ATPase" evidence="3">
    <location>
        <begin position="435"/>
        <end position="572"/>
    </location>
</feature>
<dbReference type="PANTHER" id="PTHR48103:SF2">
    <property type="entry name" value="MIDASIN"/>
    <property type="match status" value="1"/>
</dbReference>
<name>A0A7G2C875_9TRYP</name>
<dbReference type="SMART" id="SM00382">
    <property type="entry name" value="AAA"/>
    <property type="match status" value="2"/>
</dbReference>
<organism evidence="4 5">
    <name type="scientific">Angomonas deanei</name>
    <dbReference type="NCBI Taxonomy" id="59799"/>
    <lineage>
        <taxon>Eukaryota</taxon>
        <taxon>Discoba</taxon>
        <taxon>Euglenozoa</taxon>
        <taxon>Kinetoplastea</taxon>
        <taxon>Metakinetoplastina</taxon>
        <taxon>Trypanosomatida</taxon>
        <taxon>Trypanosomatidae</taxon>
        <taxon>Strigomonadinae</taxon>
        <taxon>Angomonas</taxon>
    </lineage>
</organism>
<dbReference type="GO" id="GO:0005634">
    <property type="term" value="C:nucleus"/>
    <property type="evidence" value="ECO:0007669"/>
    <property type="project" value="TreeGrafter"/>
</dbReference>
<dbReference type="EMBL" id="LR877148">
    <property type="protein sequence ID" value="CAD2215294.1"/>
    <property type="molecule type" value="Genomic_DNA"/>
</dbReference>
<reference evidence="4 5" key="1">
    <citation type="submission" date="2020-08" db="EMBL/GenBank/DDBJ databases">
        <authorList>
            <person name="Newling K."/>
            <person name="Davey J."/>
            <person name="Forrester S."/>
        </authorList>
    </citation>
    <scope>NUCLEOTIDE SEQUENCE [LARGE SCALE GENOMIC DNA]</scope>
    <source>
        <strain evidence="5">Crithidia deanei Carvalho (ATCC PRA-265)</strain>
    </source>
</reference>
<evidence type="ECO:0000259" key="3">
    <source>
        <dbReference type="SMART" id="SM00382"/>
    </source>
</evidence>
<evidence type="ECO:0000256" key="2">
    <source>
        <dbReference type="ARBA" id="ARBA00022840"/>
    </source>
</evidence>
<keyword evidence="5" id="KW-1185">Reference proteome</keyword>
<evidence type="ECO:0000313" key="5">
    <source>
        <dbReference type="Proteomes" id="UP000515908"/>
    </source>
</evidence>
<dbReference type="Proteomes" id="UP000515908">
    <property type="component" value="Chromosome 04"/>
</dbReference>
<accession>A0A7G2C875</accession>
<dbReference type="Gene3D" id="3.40.50.300">
    <property type="entry name" value="P-loop containing nucleotide triphosphate hydrolases"/>
    <property type="match status" value="2"/>
</dbReference>
<keyword evidence="1" id="KW-0547">Nucleotide-binding</keyword>
<dbReference type="Pfam" id="PF17867">
    <property type="entry name" value="AAA_lid_7"/>
    <property type="match status" value="1"/>
</dbReference>
<proteinExistence type="predicted"/>
<dbReference type="FunFam" id="3.40.50.300:FF:002705">
    <property type="entry name" value="Midasin"/>
    <property type="match status" value="1"/>
</dbReference>
<dbReference type="InterPro" id="IPR025662">
    <property type="entry name" value="Sigma_54_int_dom_ATP-bd_1"/>
</dbReference>
<dbReference type="PROSITE" id="PS00675">
    <property type="entry name" value="SIGMA54_INTERACT_1"/>
    <property type="match status" value="1"/>
</dbReference>
<evidence type="ECO:0000313" key="4">
    <source>
        <dbReference type="EMBL" id="CAD2215294.1"/>
    </source>
</evidence>
<gene>
    <name evidence="4" type="ORF">ADEAN_000274900</name>
</gene>
<dbReference type="OrthoDB" id="278478at2759"/>
<protein>
    <submittedName>
        <fullName evidence="4">AAA domain (Dynein-related subfamily)/Midasin AAA lid domain containing protein, putative</fullName>
    </submittedName>
</protein>
<dbReference type="Pfam" id="PF07728">
    <property type="entry name" value="AAA_5"/>
    <property type="match status" value="2"/>
</dbReference>
<keyword evidence="2" id="KW-0067">ATP-binding</keyword>